<dbReference type="Gene3D" id="3.30.2010.10">
    <property type="entry name" value="Metalloproteases ('zincins'), catalytic domain"/>
    <property type="match status" value="1"/>
</dbReference>
<keyword evidence="3 6" id="KW-0378">Hydrolase</keyword>
<feature type="domain" description="Peptidase M48" evidence="7">
    <location>
        <begin position="201"/>
        <end position="360"/>
    </location>
</feature>
<dbReference type="GO" id="GO:0034982">
    <property type="term" value="P:mitochondrial protein processing"/>
    <property type="evidence" value="ECO:0007669"/>
    <property type="project" value="TreeGrafter"/>
</dbReference>
<reference evidence="8 9" key="1">
    <citation type="submission" date="2016-07" db="EMBL/GenBank/DDBJ databases">
        <title>Draft genome of the white-rot fungus Obba rivulosa 3A-2.</title>
        <authorList>
            <consortium name="DOE Joint Genome Institute"/>
            <person name="Miettinen O."/>
            <person name="Riley R."/>
            <person name="Acob R."/>
            <person name="Barry K."/>
            <person name="Cullen D."/>
            <person name="De Vries R."/>
            <person name="Hainaut M."/>
            <person name="Hatakka A."/>
            <person name="Henrissat B."/>
            <person name="Hilden K."/>
            <person name="Kuo R."/>
            <person name="Labutti K."/>
            <person name="Lipzen A."/>
            <person name="Makela M.R."/>
            <person name="Sandor L."/>
            <person name="Spatafora J.W."/>
            <person name="Grigoriev I.V."/>
            <person name="Hibbett D.S."/>
        </authorList>
    </citation>
    <scope>NUCLEOTIDE SEQUENCE [LARGE SCALE GENOMIC DNA]</scope>
    <source>
        <strain evidence="8 9">3A-2</strain>
    </source>
</reference>
<evidence type="ECO:0000256" key="2">
    <source>
        <dbReference type="ARBA" id="ARBA00022723"/>
    </source>
</evidence>
<dbReference type="OrthoDB" id="7464992at2759"/>
<proteinExistence type="inferred from homology"/>
<organism evidence="8 9">
    <name type="scientific">Obba rivulosa</name>
    <dbReference type="NCBI Taxonomy" id="1052685"/>
    <lineage>
        <taxon>Eukaryota</taxon>
        <taxon>Fungi</taxon>
        <taxon>Dikarya</taxon>
        <taxon>Basidiomycota</taxon>
        <taxon>Agaricomycotina</taxon>
        <taxon>Agaricomycetes</taxon>
        <taxon>Polyporales</taxon>
        <taxon>Gelatoporiaceae</taxon>
        <taxon>Obba</taxon>
    </lineage>
</organism>
<comment type="cofactor">
    <cofactor evidence="6">
        <name>Zn(2+)</name>
        <dbReference type="ChEBI" id="CHEBI:29105"/>
    </cofactor>
    <text evidence="6">Binds 1 zinc ion per subunit.</text>
</comment>
<keyword evidence="5 6" id="KW-0482">Metalloprotease</keyword>
<dbReference type="Proteomes" id="UP000250043">
    <property type="component" value="Unassembled WGS sequence"/>
</dbReference>
<keyword evidence="4 6" id="KW-0862">Zinc</keyword>
<dbReference type="EMBL" id="KV722370">
    <property type="protein sequence ID" value="OCH92389.1"/>
    <property type="molecule type" value="Genomic_DNA"/>
</dbReference>
<evidence type="ECO:0000313" key="9">
    <source>
        <dbReference type="Proteomes" id="UP000250043"/>
    </source>
</evidence>
<accession>A0A8E2B0B4</accession>
<dbReference type="GO" id="GO:0004222">
    <property type="term" value="F:metalloendopeptidase activity"/>
    <property type="evidence" value="ECO:0007669"/>
    <property type="project" value="InterPro"/>
</dbReference>
<evidence type="ECO:0000256" key="6">
    <source>
        <dbReference type="RuleBase" id="RU003983"/>
    </source>
</evidence>
<dbReference type="GO" id="GO:0046872">
    <property type="term" value="F:metal ion binding"/>
    <property type="evidence" value="ECO:0007669"/>
    <property type="project" value="UniProtKB-KW"/>
</dbReference>
<dbReference type="CDD" id="cd07331">
    <property type="entry name" value="M48C_Oma1_like"/>
    <property type="match status" value="1"/>
</dbReference>
<comment type="similarity">
    <text evidence="6">Belongs to the peptidase M48 family.</text>
</comment>
<name>A0A8E2B0B4_9APHY</name>
<keyword evidence="9" id="KW-1185">Reference proteome</keyword>
<dbReference type="Pfam" id="PF01435">
    <property type="entry name" value="Peptidase_M48"/>
    <property type="match status" value="1"/>
</dbReference>
<evidence type="ECO:0000256" key="3">
    <source>
        <dbReference type="ARBA" id="ARBA00022801"/>
    </source>
</evidence>
<evidence type="ECO:0000256" key="5">
    <source>
        <dbReference type="ARBA" id="ARBA00023049"/>
    </source>
</evidence>
<evidence type="ECO:0000256" key="4">
    <source>
        <dbReference type="ARBA" id="ARBA00022833"/>
    </source>
</evidence>
<protein>
    <recommendedName>
        <fullName evidence="7">Peptidase M48 domain-containing protein</fullName>
    </recommendedName>
</protein>
<keyword evidence="2" id="KW-0479">Metal-binding</keyword>
<gene>
    <name evidence="8" type="ORF">OBBRIDRAFT_791378</name>
</gene>
<dbReference type="GO" id="GO:0005743">
    <property type="term" value="C:mitochondrial inner membrane"/>
    <property type="evidence" value="ECO:0007669"/>
    <property type="project" value="TreeGrafter"/>
</dbReference>
<dbReference type="InterPro" id="IPR051156">
    <property type="entry name" value="Mito/Outer_Membr_Metalloprot"/>
</dbReference>
<dbReference type="PANTHER" id="PTHR22726">
    <property type="entry name" value="METALLOENDOPEPTIDASE OMA1"/>
    <property type="match status" value="1"/>
</dbReference>
<dbReference type="AlphaFoldDB" id="A0A8E2B0B4"/>
<dbReference type="PANTHER" id="PTHR22726:SF1">
    <property type="entry name" value="METALLOENDOPEPTIDASE OMA1, MITOCHONDRIAL"/>
    <property type="match status" value="1"/>
</dbReference>
<evidence type="ECO:0000259" key="7">
    <source>
        <dbReference type="Pfam" id="PF01435"/>
    </source>
</evidence>
<evidence type="ECO:0000256" key="1">
    <source>
        <dbReference type="ARBA" id="ARBA00022670"/>
    </source>
</evidence>
<evidence type="ECO:0000313" key="8">
    <source>
        <dbReference type="EMBL" id="OCH92389.1"/>
    </source>
</evidence>
<sequence length="406" mass="44834">MFRFTSCSPLARPLVRPSLPSLHVAGRQPCPKLTSPLRLAPVRRVSSSAPRRDRRYVRFGASGPGRGFTPATVFDVRTWSWGERIVVGVLLGGIAYYVGHLEKTPVTGRWRFMDVSPKLEAALAEANRQQLRAAFHDKILPPHHPVVRHVRRVVARILEANRLGTLDDDARPHRALVPDDAWMPEDDAAHGLGTGVGAGHARQKEWTLVVVNDDKIVNAAVSFGTIMVFTGILPVMQDEQGLAAVLGHEIGHEVLRHSEEKVSSAKVLLALVTLLDLLGFGGILSTLTITYFLDLPNSRIQEYEADMIGLRLAARACYDPDAAPKVFRRLQQVEEKMGGPKLDFFSTHPGTDKRIKVMQDLIPEAYAIRASNPECAHTADAFAAFRDSMGSMLVDRGLPRDGWRFA</sequence>
<keyword evidence="1 6" id="KW-0645">Protease</keyword>
<dbReference type="InterPro" id="IPR001915">
    <property type="entry name" value="Peptidase_M48"/>
</dbReference>
<dbReference type="GO" id="GO:0006515">
    <property type="term" value="P:protein quality control for misfolded or incompletely synthesized proteins"/>
    <property type="evidence" value="ECO:0007669"/>
    <property type="project" value="TreeGrafter"/>
</dbReference>